<dbReference type="RefSeq" id="WP_249699439.1">
    <property type="nucleotide sequence ID" value="NZ_JAMFLX010000011.1"/>
</dbReference>
<gene>
    <name evidence="2" type="ORF">M3P05_10055</name>
</gene>
<dbReference type="EMBL" id="JAMFLX010000011">
    <property type="protein sequence ID" value="MCL6270264.1"/>
    <property type="molecule type" value="Genomic_DNA"/>
</dbReference>
<dbReference type="Proteomes" id="UP001203338">
    <property type="component" value="Unassembled WGS sequence"/>
</dbReference>
<proteinExistence type="predicted"/>
<accession>A0ABT0PFW8</accession>
<evidence type="ECO:0000313" key="3">
    <source>
        <dbReference type="Proteomes" id="UP001203338"/>
    </source>
</evidence>
<keyword evidence="3" id="KW-1185">Reference proteome</keyword>
<reference evidence="2 3" key="1">
    <citation type="submission" date="2022-05" db="EMBL/GenBank/DDBJ databases">
        <authorList>
            <person name="Park J.-S."/>
        </authorList>
    </citation>
    <scope>NUCLEOTIDE SEQUENCE [LARGE SCALE GENOMIC DNA]</scope>
    <source>
        <strain evidence="2 3">2012CJ34-2</strain>
    </source>
</reference>
<evidence type="ECO:0000313" key="2">
    <source>
        <dbReference type="EMBL" id="MCL6270264.1"/>
    </source>
</evidence>
<protein>
    <recommendedName>
        <fullName evidence="4">Single-stranded DNA-binding protein</fullName>
    </recommendedName>
</protein>
<feature type="compositionally biased region" description="Low complexity" evidence="1">
    <location>
        <begin position="188"/>
        <end position="230"/>
    </location>
</feature>
<feature type="compositionally biased region" description="Low complexity" evidence="1">
    <location>
        <begin position="9"/>
        <end position="19"/>
    </location>
</feature>
<evidence type="ECO:0008006" key="4">
    <source>
        <dbReference type="Google" id="ProtNLM"/>
    </source>
</evidence>
<name>A0ABT0PFW8_9GAMM</name>
<sequence length="237" mass="26715">MSNYNQNPQHQQQHHQQQQTANSEWTDFNSATVQQDYDLIPKGTLAKVRLTLKPGGYDEPHMGWTGGWATQGDSGAVYLKAEYVVLEGPFAKRKVWSLIGLHSPKGPNWANMGRSFVRSLLCSARGIRQDDNSPQANLARRLKHFGELDGMEFIARIDIEKDTDGEETNAIKHAITPDHKQYQVVMAGQGSQPQQGQGQNQNPGYQFQQPQQQAPQNQQAAPDYYQQPQQKSNEWDG</sequence>
<feature type="region of interest" description="Disordered" evidence="1">
    <location>
        <begin position="187"/>
        <end position="237"/>
    </location>
</feature>
<feature type="region of interest" description="Disordered" evidence="1">
    <location>
        <begin position="1"/>
        <end position="23"/>
    </location>
</feature>
<organism evidence="2 3">
    <name type="scientific">Parendozoicomonas callyspongiae</name>
    <dbReference type="NCBI Taxonomy" id="2942213"/>
    <lineage>
        <taxon>Bacteria</taxon>
        <taxon>Pseudomonadati</taxon>
        <taxon>Pseudomonadota</taxon>
        <taxon>Gammaproteobacteria</taxon>
        <taxon>Oceanospirillales</taxon>
        <taxon>Endozoicomonadaceae</taxon>
        <taxon>Parendozoicomonas</taxon>
    </lineage>
</organism>
<comment type="caution">
    <text evidence="2">The sequence shown here is derived from an EMBL/GenBank/DDBJ whole genome shotgun (WGS) entry which is preliminary data.</text>
</comment>
<evidence type="ECO:0000256" key="1">
    <source>
        <dbReference type="SAM" id="MobiDB-lite"/>
    </source>
</evidence>